<sequence length="230" mass="26181">MQSNQSFLLINRTQTPTITPHADHFHSVPEDGKSIGIDDIRKLKEWASLKPFSKNVKIALLSNLHTSTVAAQNALLKLLEEPPEMTYIIVHTNDIENILPTILSRCQRVHTLEEIPAPLEWEMVEEGKQNNTLVDIFTIENLSSNQLSLKEIIVLSEKLSKLDRQTYAQHIDETISYLSPYVYSNEMIPNILDILITLKKLIQQNCNIQLATENALISIFIDNKAKLLTE</sequence>
<name>A0A955RWY0_UNCKA</name>
<accession>A0A955RWY0</accession>
<dbReference type="Gene3D" id="3.40.50.300">
    <property type="entry name" value="P-loop containing nucleotide triphosphate hydrolases"/>
    <property type="match status" value="1"/>
</dbReference>
<organism evidence="1 2">
    <name type="scientific">candidate division WWE3 bacterium</name>
    <dbReference type="NCBI Taxonomy" id="2053526"/>
    <lineage>
        <taxon>Bacteria</taxon>
        <taxon>Katanobacteria</taxon>
    </lineage>
</organism>
<dbReference type="PANTHER" id="PTHR11669:SF8">
    <property type="entry name" value="DNA POLYMERASE III SUBUNIT DELTA"/>
    <property type="match status" value="1"/>
</dbReference>
<protein>
    <recommendedName>
        <fullName evidence="3">DNA polymerase III subunit delta</fullName>
    </recommendedName>
</protein>
<dbReference type="Pfam" id="PF13177">
    <property type="entry name" value="DNA_pol3_delta2"/>
    <property type="match status" value="1"/>
</dbReference>
<comment type="caution">
    <text evidence="1">The sequence shown here is derived from an EMBL/GenBank/DDBJ whole genome shotgun (WGS) entry which is preliminary data.</text>
</comment>
<dbReference type="PANTHER" id="PTHR11669">
    <property type="entry name" value="REPLICATION FACTOR C / DNA POLYMERASE III GAMMA-TAU SUBUNIT"/>
    <property type="match status" value="1"/>
</dbReference>
<reference evidence="1" key="1">
    <citation type="submission" date="2020-04" db="EMBL/GenBank/DDBJ databases">
        <authorList>
            <person name="Zhang T."/>
        </authorList>
    </citation>
    <scope>NUCLEOTIDE SEQUENCE</scope>
    <source>
        <strain evidence="1">HKST-UBA02</strain>
    </source>
</reference>
<proteinExistence type="predicted"/>
<dbReference type="Proteomes" id="UP000699691">
    <property type="component" value="Unassembled WGS sequence"/>
</dbReference>
<dbReference type="EMBL" id="JAGQKY010000116">
    <property type="protein sequence ID" value="MCA9397721.1"/>
    <property type="molecule type" value="Genomic_DNA"/>
</dbReference>
<dbReference type="InterPro" id="IPR050238">
    <property type="entry name" value="DNA_Rep/Repair_Clamp_Loader"/>
</dbReference>
<reference evidence="1" key="2">
    <citation type="journal article" date="2021" name="Microbiome">
        <title>Successional dynamics and alternative stable states in a saline activated sludge microbial community over 9 years.</title>
        <authorList>
            <person name="Wang Y."/>
            <person name="Ye J."/>
            <person name="Ju F."/>
            <person name="Liu L."/>
            <person name="Boyd J.A."/>
            <person name="Deng Y."/>
            <person name="Parks D.H."/>
            <person name="Jiang X."/>
            <person name="Yin X."/>
            <person name="Woodcroft B.J."/>
            <person name="Tyson G.W."/>
            <person name="Hugenholtz P."/>
            <person name="Polz M.F."/>
            <person name="Zhang T."/>
        </authorList>
    </citation>
    <scope>NUCLEOTIDE SEQUENCE</scope>
    <source>
        <strain evidence="1">HKST-UBA02</strain>
    </source>
</reference>
<gene>
    <name evidence="1" type="ORF">KC573_02730</name>
</gene>
<dbReference type="SUPFAM" id="SSF52540">
    <property type="entry name" value="P-loop containing nucleoside triphosphate hydrolases"/>
    <property type="match status" value="1"/>
</dbReference>
<evidence type="ECO:0000313" key="1">
    <source>
        <dbReference type="EMBL" id="MCA9397721.1"/>
    </source>
</evidence>
<dbReference type="AlphaFoldDB" id="A0A955RWY0"/>
<evidence type="ECO:0000313" key="2">
    <source>
        <dbReference type="Proteomes" id="UP000699691"/>
    </source>
</evidence>
<dbReference type="InterPro" id="IPR027417">
    <property type="entry name" value="P-loop_NTPase"/>
</dbReference>
<dbReference type="GO" id="GO:0006261">
    <property type="term" value="P:DNA-templated DNA replication"/>
    <property type="evidence" value="ECO:0007669"/>
    <property type="project" value="TreeGrafter"/>
</dbReference>
<evidence type="ECO:0008006" key="3">
    <source>
        <dbReference type="Google" id="ProtNLM"/>
    </source>
</evidence>